<dbReference type="EMBL" id="CP025704">
    <property type="protein sequence ID" value="AUN99430.1"/>
    <property type="molecule type" value="Genomic_DNA"/>
</dbReference>
<dbReference type="SUPFAM" id="SSF48317">
    <property type="entry name" value="Acid phosphatase/Vanadium-dependent haloperoxidase"/>
    <property type="match status" value="1"/>
</dbReference>
<dbReference type="AlphaFoldDB" id="A0A2K9NVA7"/>
<reference evidence="2 3" key="1">
    <citation type="submission" date="2018-01" db="EMBL/GenBank/DDBJ databases">
        <title>Complete genome sequence of Bacteriovorax stolpii DSM12778.</title>
        <authorList>
            <person name="Tang B."/>
            <person name="Chang J."/>
        </authorList>
    </citation>
    <scope>NUCLEOTIDE SEQUENCE [LARGE SCALE GENOMIC DNA]</scope>
    <source>
        <strain evidence="2 3">DSM 12778</strain>
    </source>
</reference>
<evidence type="ECO:0000259" key="1">
    <source>
        <dbReference type="Pfam" id="PF01569"/>
    </source>
</evidence>
<proteinExistence type="predicted"/>
<gene>
    <name evidence="2" type="ORF">C0V70_15205</name>
</gene>
<evidence type="ECO:0000313" key="3">
    <source>
        <dbReference type="Proteomes" id="UP000235584"/>
    </source>
</evidence>
<dbReference type="Proteomes" id="UP000235584">
    <property type="component" value="Chromosome"/>
</dbReference>
<dbReference type="InterPro" id="IPR036938">
    <property type="entry name" value="PAP2/HPO_sf"/>
</dbReference>
<feature type="domain" description="Phosphatidic acid phosphatase type 2/haloperoxidase" evidence="1">
    <location>
        <begin position="131"/>
        <end position="209"/>
    </location>
</feature>
<dbReference type="InterPro" id="IPR000326">
    <property type="entry name" value="PAP2/HPO"/>
</dbReference>
<sequence length="213" mass="24564">MSRDKIATMPDLERFKVICLYVTLSTIAFAVIYGWCNQQAALSPVRYSMYTQWELSIPLIPWMIYPYISLNLLFVVAAFVLKEVSSVKGFCTSLIVGAIVAGFVFYFFPGQLGFVRETVPGYEQYFDFMFSIDHPHNLFPSLHVTYSTLAIFAMIEQTTNKIFHAFMWVWLVLISASVVFVHQHHLFDIVTGFILALVIYKLVYEKIHNTKRA</sequence>
<accession>A0A2K9NVA7</accession>
<evidence type="ECO:0000313" key="2">
    <source>
        <dbReference type="EMBL" id="AUN99430.1"/>
    </source>
</evidence>
<dbReference type="GO" id="GO:0016020">
    <property type="term" value="C:membrane"/>
    <property type="evidence" value="ECO:0007669"/>
    <property type="project" value="UniProtKB-SubCell"/>
</dbReference>
<dbReference type="Gene3D" id="1.20.144.10">
    <property type="entry name" value="Phosphatidic acid phosphatase type 2/haloperoxidase"/>
    <property type="match status" value="1"/>
</dbReference>
<dbReference type="RefSeq" id="WP_102244721.1">
    <property type="nucleotide sequence ID" value="NZ_CP025704.1"/>
</dbReference>
<dbReference type="OrthoDB" id="5645237at2"/>
<dbReference type="Pfam" id="PF01569">
    <property type="entry name" value="PAP2"/>
    <property type="match status" value="1"/>
</dbReference>
<keyword evidence="3" id="KW-1185">Reference proteome</keyword>
<protein>
    <recommendedName>
        <fullName evidence="1">Phosphatidic acid phosphatase type 2/haloperoxidase domain-containing protein</fullName>
    </recommendedName>
</protein>
<dbReference type="KEGG" id="bsto:C0V70_15205"/>
<name>A0A2K9NVA7_BACTC</name>
<organism evidence="2 3">
    <name type="scientific">Bacteriovorax stolpii</name>
    <name type="common">Bdellovibrio stolpii</name>
    <dbReference type="NCBI Taxonomy" id="960"/>
    <lineage>
        <taxon>Bacteria</taxon>
        <taxon>Pseudomonadati</taxon>
        <taxon>Bdellovibrionota</taxon>
        <taxon>Bacteriovoracia</taxon>
        <taxon>Bacteriovoracales</taxon>
        <taxon>Bacteriovoracaceae</taxon>
        <taxon>Bacteriovorax</taxon>
    </lineage>
</organism>